<reference evidence="1" key="1">
    <citation type="submission" date="2024-07" db="EMBL/GenBank/DDBJ databases">
        <authorList>
            <person name="Kim Y.J."/>
            <person name="Jeong J.Y."/>
        </authorList>
    </citation>
    <scope>NUCLEOTIDE SEQUENCE</scope>
    <source>
        <strain evidence="1">GIHE-MW2</strain>
    </source>
</reference>
<sequence>MPRLSNKISNQMLKNITEIFTENSGSISNYFLSLVQRFPQPENRPPAIGTNC</sequence>
<gene>
    <name evidence="1" type="ORF">ABWT76_002824</name>
</gene>
<proteinExistence type="predicted"/>
<protein>
    <submittedName>
        <fullName evidence="1">Uncharacterized protein</fullName>
    </submittedName>
</protein>
<dbReference type="AlphaFoldDB" id="A0AAU8JNH1"/>
<organism evidence="1">
    <name type="scientific">Planktothricoides raciborskii GIHE-MW2</name>
    <dbReference type="NCBI Taxonomy" id="2792601"/>
    <lineage>
        <taxon>Bacteria</taxon>
        <taxon>Bacillati</taxon>
        <taxon>Cyanobacteriota</taxon>
        <taxon>Cyanophyceae</taxon>
        <taxon>Oscillatoriophycideae</taxon>
        <taxon>Oscillatoriales</taxon>
        <taxon>Oscillatoriaceae</taxon>
        <taxon>Planktothricoides</taxon>
    </lineage>
</organism>
<dbReference type="RefSeq" id="WP_156331543.1">
    <property type="nucleotide sequence ID" value="NZ_CP159837.1"/>
</dbReference>
<evidence type="ECO:0000313" key="1">
    <source>
        <dbReference type="EMBL" id="XCM39863.1"/>
    </source>
</evidence>
<accession>A0AAU8JNH1</accession>
<dbReference type="EMBL" id="CP159837">
    <property type="protein sequence ID" value="XCM39863.1"/>
    <property type="molecule type" value="Genomic_DNA"/>
</dbReference>
<name>A0AAU8JNH1_9CYAN</name>